<evidence type="ECO:0000256" key="1">
    <source>
        <dbReference type="SAM" id="Phobius"/>
    </source>
</evidence>
<protein>
    <recommendedName>
        <fullName evidence="4">Zinc ribbon domain-containing protein</fullName>
    </recommendedName>
</protein>
<dbReference type="InterPro" id="IPR046283">
    <property type="entry name" value="DUF6320"/>
</dbReference>
<keyword evidence="1" id="KW-0472">Membrane</keyword>
<feature type="transmembrane region" description="Helical" evidence="1">
    <location>
        <begin position="187"/>
        <end position="205"/>
    </location>
</feature>
<dbReference type="AlphaFoldDB" id="A0A9D2C9F1"/>
<evidence type="ECO:0000313" key="2">
    <source>
        <dbReference type="EMBL" id="HIY65763.1"/>
    </source>
</evidence>
<feature type="transmembrane region" description="Helical" evidence="1">
    <location>
        <begin position="80"/>
        <end position="96"/>
    </location>
</feature>
<sequence>MKHCSECAVDIEGAWHTCPLCRGTVEGDTSADPFPAIPLTFSRRRVLTVLFLTSIGIILLSFAAQLFFSRAIDDIGPFRYAWLGVTAMWLIVLMAVRKRSNVAKGTVYMVVLIGLVCTYWDYLTGWHGWALSYVVPIVCACSVVALLITVKVMRIEVGEYIVYSGLTVVLGLAPIAFLFLGWVTNPVPSSICGALSLLALGLLQLSRGADVKHELSKRLHL</sequence>
<dbReference type="EMBL" id="DXDC01000166">
    <property type="protein sequence ID" value="HIY65763.1"/>
    <property type="molecule type" value="Genomic_DNA"/>
</dbReference>
<keyword evidence="1" id="KW-1133">Transmembrane helix</keyword>
<comment type="caution">
    <text evidence="2">The sequence shown here is derived from an EMBL/GenBank/DDBJ whole genome shotgun (WGS) entry which is preliminary data.</text>
</comment>
<proteinExistence type="predicted"/>
<feature type="transmembrane region" description="Helical" evidence="1">
    <location>
        <begin position="160"/>
        <end position="181"/>
    </location>
</feature>
<reference evidence="2" key="1">
    <citation type="journal article" date="2021" name="PeerJ">
        <title>Extensive microbial diversity within the chicken gut microbiome revealed by metagenomics and culture.</title>
        <authorList>
            <person name="Gilroy R."/>
            <person name="Ravi A."/>
            <person name="Getino M."/>
            <person name="Pursley I."/>
            <person name="Horton D.L."/>
            <person name="Alikhan N.F."/>
            <person name="Baker D."/>
            <person name="Gharbi K."/>
            <person name="Hall N."/>
            <person name="Watson M."/>
            <person name="Adriaenssens E.M."/>
            <person name="Foster-Nyarko E."/>
            <person name="Jarju S."/>
            <person name="Secka A."/>
            <person name="Antonio M."/>
            <person name="Oren A."/>
            <person name="Chaudhuri R.R."/>
            <person name="La Ragione R."/>
            <person name="Hildebrand F."/>
            <person name="Pallen M.J."/>
        </authorList>
    </citation>
    <scope>NUCLEOTIDE SEQUENCE</scope>
    <source>
        <strain evidence="2">ChiGjej1B1-98</strain>
    </source>
</reference>
<feature type="transmembrane region" description="Helical" evidence="1">
    <location>
        <begin position="129"/>
        <end position="148"/>
    </location>
</feature>
<dbReference type="Pfam" id="PF19845">
    <property type="entry name" value="DUF6320"/>
    <property type="match status" value="1"/>
</dbReference>
<evidence type="ECO:0000313" key="3">
    <source>
        <dbReference type="Proteomes" id="UP000824005"/>
    </source>
</evidence>
<gene>
    <name evidence="2" type="ORF">H9830_05740</name>
</gene>
<dbReference type="Proteomes" id="UP000824005">
    <property type="component" value="Unassembled WGS sequence"/>
</dbReference>
<feature type="transmembrane region" description="Helical" evidence="1">
    <location>
        <begin position="46"/>
        <end position="68"/>
    </location>
</feature>
<organism evidence="2 3">
    <name type="scientific">Candidatus Agrococcus pullicola</name>
    <dbReference type="NCBI Taxonomy" id="2838429"/>
    <lineage>
        <taxon>Bacteria</taxon>
        <taxon>Bacillati</taxon>
        <taxon>Actinomycetota</taxon>
        <taxon>Actinomycetes</taxon>
        <taxon>Micrococcales</taxon>
        <taxon>Microbacteriaceae</taxon>
        <taxon>Agrococcus</taxon>
    </lineage>
</organism>
<keyword evidence="1" id="KW-0812">Transmembrane</keyword>
<feature type="transmembrane region" description="Helical" evidence="1">
    <location>
        <begin position="105"/>
        <end position="123"/>
    </location>
</feature>
<accession>A0A9D2C9F1</accession>
<name>A0A9D2C9F1_9MICO</name>
<reference evidence="2" key="2">
    <citation type="submission" date="2021-04" db="EMBL/GenBank/DDBJ databases">
        <authorList>
            <person name="Gilroy R."/>
        </authorList>
    </citation>
    <scope>NUCLEOTIDE SEQUENCE</scope>
    <source>
        <strain evidence="2">ChiGjej1B1-98</strain>
    </source>
</reference>
<evidence type="ECO:0008006" key="4">
    <source>
        <dbReference type="Google" id="ProtNLM"/>
    </source>
</evidence>